<keyword evidence="1" id="KW-0472">Membrane</keyword>
<accession>A0A562K7B3</accession>
<dbReference type="RefSeq" id="WP_144539663.1">
    <property type="nucleotide sequence ID" value="NZ_CBCSDC010000030.1"/>
</dbReference>
<sequence length="169" mass="19864">MKLWESFDQNEVILLILIIMAYLAYFLMKRKPGNLAPQIRILSLLWGLAIGVLYDFTIGGGQTDFYRVNDLNNYEVTDVIYYLLFAPFGYFFFYFYERLKISKKTFIIYVLVWALFGVAIQWLLTKAGILTLQNGYRLAHSFPIFLFTQTITGIYIQMLKSKEQVWAVE</sequence>
<feature type="transmembrane region" description="Helical" evidence="1">
    <location>
        <begin position="12"/>
        <end position="28"/>
    </location>
</feature>
<reference evidence="2 3" key="1">
    <citation type="journal article" date="2015" name="Stand. Genomic Sci.">
        <title>Genomic Encyclopedia of Bacterial and Archaeal Type Strains, Phase III: the genomes of soil and plant-associated and newly described type strains.</title>
        <authorList>
            <person name="Whitman W.B."/>
            <person name="Woyke T."/>
            <person name="Klenk H.P."/>
            <person name="Zhou Y."/>
            <person name="Lilburn T.G."/>
            <person name="Beck B.J."/>
            <person name="De Vos P."/>
            <person name="Vandamme P."/>
            <person name="Eisen J.A."/>
            <person name="Garrity G."/>
            <person name="Hugenholtz P."/>
            <person name="Kyrpides N.C."/>
        </authorList>
    </citation>
    <scope>NUCLEOTIDE SEQUENCE [LARGE SCALE GENOMIC DNA]</scope>
    <source>
        <strain evidence="2 3">CGMCC 1.10115</strain>
    </source>
</reference>
<keyword evidence="3" id="KW-1185">Reference proteome</keyword>
<protein>
    <submittedName>
        <fullName evidence="2">Uncharacterized protein</fullName>
    </submittedName>
</protein>
<feature type="transmembrane region" description="Helical" evidence="1">
    <location>
        <begin position="79"/>
        <end position="96"/>
    </location>
</feature>
<comment type="caution">
    <text evidence="2">The sequence shown here is derived from an EMBL/GenBank/DDBJ whole genome shotgun (WGS) entry which is preliminary data.</text>
</comment>
<dbReference type="OrthoDB" id="2618234at2"/>
<evidence type="ECO:0000256" key="1">
    <source>
        <dbReference type="SAM" id="Phobius"/>
    </source>
</evidence>
<dbReference type="Proteomes" id="UP000318667">
    <property type="component" value="Unassembled WGS sequence"/>
</dbReference>
<evidence type="ECO:0000313" key="2">
    <source>
        <dbReference type="EMBL" id="TWH91133.1"/>
    </source>
</evidence>
<gene>
    <name evidence="2" type="ORF">IQ19_00586</name>
</gene>
<evidence type="ECO:0000313" key="3">
    <source>
        <dbReference type="Proteomes" id="UP000318667"/>
    </source>
</evidence>
<name>A0A562K7B3_9BACI</name>
<dbReference type="EMBL" id="VLKI01000001">
    <property type="protein sequence ID" value="TWH91133.1"/>
    <property type="molecule type" value="Genomic_DNA"/>
</dbReference>
<proteinExistence type="predicted"/>
<organism evidence="2 3">
    <name type="scientific">Cytobacillus oceanisediminis</name>
    <dbReference type="NCBI Taxonomy" id="665099"/>
    <lineage>
        <taxon>Bacteria</taxon>
        <taxon>Bacillati</taxon>
        <taxon>Bacillota</taxon>
        <taxon>Bacilli</taxon>
        <taxon>Bacillales</taxon>
        <taxon>Bacillaceae</taxon>
        <taxon>Cytobacillus</taxon>
    </lineage>
</organism>
<keyword evidence="1" id="KW-1133">Transmembrane helix</keyword>
<feature type="transmembrane region" description="Helical" evidence="1">
    <location>
        <begin position="136"/>
        <end position="156"/>
    </location>
</feature>
<dbReference type="AlphaFoldDB" id="A0A562K7B3"/>
<dbReference type="GeneID" id="65401867"/>
<feature type="transmembrane region" description="Helical" evidence="1">
    <location>
        <begin position="106"/>
        <end position="124"/>
    </location>
</feature>
<keyword evidence="1" id="KW-0812">Transmembrane</keyword>
<feature type="transmembrane region" description="Helical" evidence="1">
    <location>
        <begin position="40"/>
        <end position="59"/>
    </location>
</feature>